<keyword evidence="1" id="KW-1133">Transmembrane helix</keyword>
<comment type="caution">
    <text evidence="2">The sequence shown here is derived from an EMBL/GenBank/DDBJ whole genome shotgun (WGS) entry which is preliminary data.</text>
</comment>
<evidence type="ECO:0000256" key="1">
    <source>
        <dbReference type="SAM" id="Phobius"/>
    </source>
</evidence>
<gene>
    <name evidence="2" type="ORF">EDD72_10586</name>
</gene>
<organism evidence="2 3">
    <name type="scientific">Tepidibacillus fermentans</name>
    <dbReference type="NCBI Taxonomy" id="1281767"/>
    <lineage>
        <taxon>Bacteria</taxon>
        <taxon>Bacillati</taxon>
        <taxon>Bacillota</taxon>
        <taxon>Bacilli</taxon>
        <taxon>Bacillales</taxon>
        <taxon>Bacillaceae</taxon>
        <taxon>Tepidibacillus</taxon>
    </lineage>
</organism>
<name>A0A4R3KJA0_9BACI</name>
<keyword evidence="1" id="KW-0812">Transmembrane</keyword>
<accession>A0A4R3KJA0</accession>
<keyword evidence="1" id="KW-0472">Membrane</keyword>
<dbReference type="RefSeq" id="WP_165894969.1">
    <property type="nucleotide sequence ID" value="NZ_SMAB01000005.1"/>
</dbReference>
<dbReference type="Proteomes" id="UP000295788">
    <property type="component" value="Unassembled WGS sequence"/>
</dbReference>
<dbReference type="AlphaFoldDB" id="A0A4R3KJA0"/>
<feature type="transmembrane region" description="Helical" evidence="1">
    <location>
        <begin position="35"/>
        <end position="51"/>
    </location>
</feature>
<evidence type="ECO:0000313" key="3">
    <source>
        <dbReference type="Proteomes" id="UP000295788"/>
    </source>
</evidence>
<evidence type="ECO:0000313" key="2">
    <source>
        <dbReference type="EMBL" id="TCS83345.1"/>
    </source>
</evidence>
<reference evidence="2 3" key="1">
    <citation type="submission" date="2019-03" db="EMBL/GenBank/DDBJ databases">
        <title>Genomic Encyclopedia of Type Strains, Phase IV (KMG-IV): sequencing the most valuable type-strain genomes for metagenomic binning, comparative biology and taxonomic classification.</title>
        <authorList>
            <person name="Goeker M."/>
        </authorList>
    </citation>
    <scope>NUCLEOTIDE SEQUENCE [LARGE SCALE GENOMIC DNA]</scope>
    <source>
        <strain evidence="2 3">DSM 23802</strain>
    </source>
</reference>
<feature type="transmembrane region" description="Helical" evidence="1">
    <location>
        <begin position="102"/>
        <end position="123"/>
    </location>
</feature>
<sequence>MVGFIKLLMELVNNIHDILITIFDQLGFHLTDKDLHFWIVGVIGIVLFILTDQLFKWLADWNVSIISFIYTFTVLIVLVFSIEIEQKITKRGHMEFNDIVAGLWGFIAVFSVYVGIRLIVYIISKVFKSKEKNV</sequence>
<proteinExistence type="predicted"/>
<feature type="transmembrane region" description="Helical" evidence="1">
    <location>
        <begin position="63"/>
        <end position="82"/>
    </location>
</feature>
<dbReference type="EMBL" id="SMAB01000005">
    <property type="protein sequence ID" value="TCS83345.1"/>
    <property type="molecule type" value="Genomic_DNA"/>
</dbReference>
<keyword evidence="3" id="KW-1185">Reference proteome</keyword>
<protein>
    <submittedName>
        <fullName evidence="2">Uncharacterized protein</fullName>
    </submittedName>
</protein>